<organism evidence="6 7">
    <name type="scientific">Spongiactinospora gelatinilytica</name>
    <dbReference type="NCBI Taxonomy" id="2666298"/>
    <lineage>
        <taxon>Bacteria</taxon>
        <taxon>Bacillati</taxon>
        <taxon>Actinomycetota</taxon>
        <taxon>Actinomycetes</taxon>
        <taxon>Streptosporangiales</taxon>
        <taxon>Streptosporangiaceae</taxon>
        <taxon>Spongiactinospora</taxon>
    </lineage>
</organism>
<dbReference type="InterPro" id="IPR054129">
    <property type="entry name" value="DesT_TetR_C"/>
</dbReference>
<accession>A0A2W2FYY6</accession>
<dbReference type="InterPro" id="IPR001647">
    <property type="entry name" value="HTH_TetR"/>
</dbReference>
<dbReference type="Pfam" id="PF00440">
    <property type="entry name" value="TetR_N"/>
    <property type="match status" value="1"/>
</dbReference>
<dbReference type="Gene3D" id="1.10.357.10">
    <property type="entry name" value="Tetracycline Repressor, domain 2"/>
    <property type="match status" value="1"/>
</dbReference>
<proteinExistence type="predicted"/>
<sequence length="193" mass="20534">MAAALELFGARDPDDISIDDVAAAAGASRALVYHYFSGKRELYVAALRSAAAGLERRPPPAGGAGSLDALAGALARYFDFAEEHAAGFTALLRGGGAGRCGEVGKIVEGVRGELFASLTRRLPVREPGALLRVTLGSWIAIVESAALDWLEHRDVERRALERLLVDQMVATLTAAARHDPEASHVLHNLKNDR</sequence>
<reference evidence="6 7" key="1">
    <citation type="submission" date="2018-01" db="EMBL/GenBank/DDBJ databases">
        <title>Draft genome sequence of Sphaerisporangium sp. 7K107.</title>
        <authorList>
            <person name="Sahin N."/>
            <person name="Saygin H."/>
            <person name="Ay H."/>
        </authorList>
    </citation>
    <scope>NUCLEOTIDE SEQUENCE [LARGE SCALE GENOMIC DNA]</scope>
    <source>
        <strain evidence="6 7">7K107</strain>
    </source>
</reference>
<dbReference type="Pfam" id="PF21943">
    <property type="entry name" value="TetR_C_46"/>
    <property type="match status" value="1"/>
</dbReference>
<evidence type="ECO:0000313" key="6">
    <source>
        <dbReference type="EMBL" id="PZG33605.1"/>
    </source>
</evidence>
<dbReference type="PANTHER" id="PTHR30055:SF174">
    <property type="entry name" value="TRANSCRIPTIONAL REGULATORY PROTEIN (PROBABLY TETR-FAMILY)-RELATED"/>
    <property type="match status" value="1"/>
</dbReference>
<evidence type="ECO:0000313" key="7">
    <source>
        <dbReference type="Proteomes" id="UP000248544"/>
    </source>
</evidence>
<dbReference type="InterPro" id="IPR050109">
    <property type="entry name" value="HTH-type_TetR-like_transc_reg"/>
</dbReference>
<comment type="caution">
    <text evidence="6">The sequence shown here is derived from an EMBL/GenBank/DDBJ whole genome shotgun (WGS) entry which is preliminary data.</text>
</comment>
<dbReference type="GO" id="GO:0003700">
    <property type="term" value="F:DNA-binding transcription factor activity"/>
    <property type="evidence" value="ECO:0007669"/>
    <property type="project" value="TreeGrafter"/>
</dbReference>
<dbReference type="PANTHER" id="PTHR30055">
    <property type="entry name" value="HTH-TYPE TRANSCRIPTIONAL REGULATOR RUTR"/>
    <property type="match status" value="1"/>
</dbReference>
<keyword evidence="3" id="KW-0804">Transcription</keyword>
<feature type="DNA-binding region" description="H-T-H motif" evidence="4">
    <location>
        <begin position="17"/>
        <end position="36"/>
    </location>
</feature>
<feature type="domain" description="HTH tetR-type" evidence="5">
    <location>
        <begin position="1"/>
        <end position="54"/>
    </location>
</feature>
<dbReference type="AlphaFoldDB" id="A0A2W2FYY6"/>
<evidence type="ECO:0000256" key="3">
    <source>
        <dbReference type="ARBA" id="ARBA00023163"/>
    </source>
</evidence>
<dbReference type="PROSITE" id="PS50977">
    <property type="entry name" value="HTH_TETR_2"/>
    <property type="match status" value="1"/>
</dbReference>
<evidence type="ECO:0000256" key="2">
    <source>
        <dbReference type="ARBA" id="ARBA00023125"/>
    </source>
</evidence>
<evidence type="ECO:0000256" key="1">
    <source>
        <dbReference type="ARBA" id="ARBA00023015"/>
    </source>
</evidence>
<dbReference type="InterPro" id="IPR009057">
    <property type="entry name" value="Homeodomain-like_sf"/>
</dbReference>
<name>A0A2W2FYY6_9ACTN</name>
<keyword evidence="7" id="KW-1185">Reference proteome</keyword>
<gene>
    <name evidence="6" type="ORF">C1I98_28710</name>
</gene>
<dbReference type="GO" id="GO:0000976">
    <property type="term" value="F:transcription cis-regulatory region binding"/>
    <property type="evidence" value="ECO:0007669"/>
    <property type="project" value="TreeGrafter"/>
</dbReference>
<keyword evidence="2 4" id="KW-0238">DNA-binding</keyword>
<dbReference type="EMBL" id="POUA01000295">
    <property type="protein sequence ID" value="PZG33605.1"/>
    <property type="molecule type" value="Genomic_DNA"/>
</dbReference>
<evidence type="ECO:0000259" key="5">
    <source>
        <dbReference type="PROSITE" id="PS50977"/>
    </source>
</evidence>
<dbReference type="SUPFAM" id="SSF46689">
    <property type="entry name" value="Homeodomain-like"/>
    <property type="match status" value="1"/>
</dbReference>
<dbReference type="Proteomes" id="UP000248544">
    <property type="component" value="Unassembled WGS sequence"/>
</dbReference>
<evidence type="ECO:0000256" key="4">
    <source>
        <dbReference type="PROSITE-ProRule" id="PRU00335"/>
    </source>
</evidence>
<keyword evidence="1" id="KW-0805">Transcription regulation</keyword>
<protein>
    <submittedName>
        <fullName evidence="6">TetR/AcrR family transcriptional regulator</fullName>
    </submittedName>
</protein>